<keyword evidence="3" id="KW-1185">Reference proteome</keyword>
<feature type="domain" description="VOC" evidence="1">
    <location>
        <begin position="5"/>
        <end position="125"/>
    </location>
</feature>
<accession>A0ABW8YV58</accession>
<dbReference type="RefSeq" id="WP_408084098.1">
    <property type="nucleotide sequence ID" value="NZ_JBELPZ010000003.1"/>
</dbReference>
<organism evidence="2 3">
    <name type="scientific">Flavobacterium rhizosphaerae</name>
    <dbReference type="NCBI Taxonomy" id="3163298"/>
    <lineage>
        <taxon>Bacteria</taxon>
        <taxon>Pseudomonadati</taxon>
        <taxon>Bacteroidota</taxon>
        <taxon>Flavobacteriia</taxon>
        <taxon>Flavobacteriales</taxon>
        <taxon>Flavobacteriaceae</taxon>
        <taxon>Flavobacterium</taxon>
    </lineage>
</organism>
<sequence>MLGKSKAFSTFSVPDTEKAKDFYANTLGIKVKEGMMGILELDINGSTPVMVYPKPNHQPAVFTVLNFPVPDIEKTVADLKEKGISFESYKLEDFKTDSDNIMRNGDHKIAWFKDPFGNILSVVKE</sequence>
<dbReference type="EMBL" id="JBELPZ010000003">
    <property type="protein sequence ID" value="MFL9843850.1"/>
    <property type="molecule type" value="Genomic_DNA"/>
</dbReference>
<dbReference type="PROSITE" id="PS51819">
    <property type="entry name" value="VOC"/>
    <property type="match status" value="1"/>
</dbReference>
<evidence type="ECO:0000313" key="3">
    <source>
        <dbReference type="Proteomes" id="UP001629156"/>
    </source>
</evidence>
<name>A0ABW8YV58_9FLAO</name>
<gene>
    <name evidence="2" type="ORF">ABS766_05395</name>
</gene>
<dbReference type="SUPFAM" id="SSF54593">
    <property type="entry name" value="Glyoxalase/Bleomycin resistance protein/Dihydroxybiphenyl dioxygenase"/>
    <property type="match status" value="1"/>
</dbReference>
<dbReference type="InterPro" id="IPR004360">
    <property type="entry name" value="Glyas_Fos-R_dOase_dom"/>
</dbReference>
<dbReference type="InterPro" id="IPR029068">
    <property type="entry name" value="Glyas_Bleomycin-R_OHBP_Dase"/>
</dbReference>
<dbReference type="InterPro" id="IPR037523">
    <property type="entry name" value="VOC_core"/>
</dbReference>
<protein>
    <submittedName>
        <fullName evidence="2">VOC family protein</fullName>
    </submittedName>
</protein>
<dbReference type="Gene3D" id="3.10.180.10">
    <property type="entry name" value="2,3-Dihydroxybiphenyl 1,2-Dioxygenase, domain 1"/>
    <property type="match status" value="1"/>
</dbReference>
<dbReference type="Pfam" id="PF00903">
    <property type="entry name" value="Glyoxalase"/>
    <property type="match status" value="1"/>
</dbReference>
<comment type="caution">
    <text evidence="2">The sequence shown here is derived from an EMBL/GenBank/DDBJ whole genome shotgun (WGS) entry which is preliminary data.</text>
</comment>
<evidence type="ECO:0000313" key="2">
    <source>
        <dbReference type="EMBL" id="MFL9843850.1"/>
    </source>
</evidence>
<evidence type="ECO:0000259" key="1">
    <source>
        <dbReference type="PROSITE" id="PS51819"/>
    </source>
</evidence>
<dbReference type="Proteomes" id="UP001629156">
    <property type="component" value="Unassembled WGS sequence"/>
</dbReference>
<reference evidence="2 3" key="1">
    <citation type="submission" date="2024-06" db="EMBL/GenBank/DDBJ databases">
        <authorList>
            <person name="Kaempfer P."/>
            <person name="Viver T."/>
        </authorList>
    </citation>
    <scope>NUCLEOTIDE SEQUENCE [LARGE SCALE GENOMIC DNA]</scope>
    <source>
        <strain evidence="2 3">ST-119</strain>
    </source>
</reference>
<proteinExistence type="predicted"/>